<proteinExistence type="predicted"/>
<dbReference type="Proteomes" id="UP000006174">
    <property type="component" value="Unassembled WGS sequence"/>
</dbReference>
<sequence>MSSLPPSKRYRTKKTSRRQYCLERNLACTSVYVDEQHAKRKCVQEAQRLSLPIEPLILQASVNKDCSWTSLLEIISCMPAPLSRQSSEPMQDWSVETRSQSPSNLDRGQQDDASIASLDFADTHSISSNKSSIASIASTSQAPSILSLSEGSSSWTAFFNPDASTSSLAPSTVSTHPIAQVNLGKPPTCVRSLTLPFMGTKSVDENASTAATVDSSSKIDAFSFGGDFLQNGTFSSIGLDSEISQPSASVLSSWNLTADNQNLGTQVSPPSLPEAAAETSCEGQALPIISSHLHTSPQCESSISSLKRKERDENHVTSSLDLASTAAMSSPIWQDLRNMWCNSLLNFLESPATLDVAKAATPGECLRADHQSPLTPTTAHGEQTPSTCATFSTSPLSSISARNTCASSTYSSTSSHDSSMSFRVNPHLIRCDSKELYNAARTVFSLCPVLPPLEILARRELRRFRSLPDHLVLTLLAIGEAYGRPDGVEAVPVEGDQDFKCSHSERWSVCNDAVLHLERKVRRSESSSLSSAMVDDAVTMILFTRFSPFFQQGAKERRENLAQCIKKLCGRMTPADPSQADSGAKLLSSTDRRTIKLICVELAARQLAAEFGSQRMAPSSETCSPLCDIDQIEFSQSDYPHFSKAEFLITETEEGTPELFCLGQTCEGDTQLDAHKLAVAANVRLDLVRVAVDVSRALQLLSLDQKKEHQIERLGRLRESLLQSCARVQSHCTGWNNLSALSNLVMALRALAETTLEPHKLGAQPRSCEAIMLREVCAFTTSFSRMTYGL</sequence>
<dbReference type="AlphaFoldDB" id="I2FN66"/>
<organism evidence="2 3">
    <name type="scientific">Ustilago hordei</name>
    <name type="common">Barley covered smut fungus</name>
    <dbReference type="NCBI Taxonomy" id="120017"/>
    <lineage>
        <taxon>Eukaryota</taxon>
        <taxon>Fungi</taxon>
        <taxon>Dikarya</taxon>
        <taxon>Basidiomycota</taxon>
        <taxon>Ustilaginomycotina</taxon>
        <taxon>Ustilaginomycetes</taxon>
        <taxon>Ustilaginales</taxon>
        <taxon>Ustilaginaceae</taxon>
        <taxon>Ustilago</taxon>
    </lineage>
</organism>
<keyword evidence="3" id="KW-1185">Reference proteome</keyword>
<reference evidence="2 3" key="1">
    <citation type="journal article" date="2012" name="Plant Cell">
        <title>Genome comparison of barley and maize smut fungi reveals targeted loss of RNA silencing components and species-specific presence of transposable elements.</title>
        <authorList>
            <person name="Laurie J.D."/>
            <person name="Ali S."/>
            <person name="Linning R."/>
            <person name="Mannhaupt G."/>
            <person name="Wong P."/>
            <person name="Gueldener U."/>
            <person name="Muensterkoetter M."/>
            <person name="Moore R."/>
            <person name="Kahmann R."/>
            <person name="Bakkeren G."/>
            <person name="Schirawski J."/>
        </authorList>
    </citation>
    <scope>NUCLEOTIDE SEQUENCE [LARGE SCALE GENOMIC DNA]</scope>
    <source>
        <strain evidence="3">Uh4875-4</strain>
    </source>
</reference>
<gene>
    <name evidence="2" type="ORF">UHOR_13142</name>
</gene>
<comment type="caution">
    <text evidence="2">The sequence shown here is derived from an EMBL/GenBank/DDBJ whole genome shotgun (WGS) entry which is preliminary data.</text>
</comment>
<protein>
    <submittedName>
        <fullName evidence="2">Uncharacterized protein</fullName>
    </submittedName>
</protein>
<accession>I2FN66</accession>
<feature type="compositionally biased region" description="Polar residues" evidence="1">
    <location>
        <begin position="83"/>
        <end position="107"/>
    </location>
</feature>
<dbReference type="EMBL" id="CAGI01000133">
    <property type="protein sequence ID" value="CCF48359.1"/>
    <property type="molecule type" value="Genomic_DNA"/>
</dbReference>
<name>I2FN66_USTHO</name>
<evidence type="ECO:0000313" key="2">
    <source>
        <dbReference type="EMBL" id="CCF48359.1"/>
    </source>
</evidence>
<feature type="region of interest" description="Disordered" evidence="1">
    <location>
        <begin position="83"/>
        <end position="110"/>
    </location>
</feature>
<dbReference type="HOGENOM" id="CLU_355328_0_0_1"/>
<evidence type="ECO:0000313" key="3">
    <source>
        <dbReference type="Proteomes" id="UP000006174"/>
    </source>
</evidence>
<evidence type="ECO:0000256" key="1">
    <source>
        <dbReference type="SAM" id="MobiDB-lite"/>
    </source>
</evidence>